<proteinExistence type="predicted"/>
<name>A0AA91GFN6_9ENTE</name>
<evidence type="ECO:0000313" key="3">
    <source>
        <dbReference type="Proteomes" id="UP000183039"/>
    </source>
</evidence>
<protein>
    <submittedName>
        <fullName evidence="2">Uncharacterized protein</fullName>
    </submittedName>
</protein>
<feature type="transmembrane region" description="Helical" evidence="1">
    <location>
        <begin position="6"/>
        <end position="27"/>
    </location>
</feature>
<keyword evidence="1" id="KW-1133">Transmembrane helix</keyword>
<sequence>MENSYAKFIVYIIFNSYAFCVSSFCLFGSQEEVDRKR</sequence>
<dbReference type="AlphaFoldDB" id="A0AA91GFN6"/>
<keyword evidence="1" id="KW-0812">Transmembrane</keyword>
<comment type="caution">
    <text evidence="2">The sequence shown here is derived from an EMBL/GenBank/DDBJ whole genome shotgun (WGS) entry which is preliminary data.</text>
</comment>
<accession>A0AA91GFN6</accession>
<reference evidence="2 3" key="1">
    <citation type="submission" date="2014-12" db="EMBL/GenBank/DDBJ databases">
        <title>Draft genome sequences of 29 type strains of Enterococci.</title>
        <authorList>
            <person name="Zhong Z."/>
            <person name="Sun Z."/>
            <person name="Liu W."/>
            <person name="Zhang W."/>
            <person name="Zhang H."/>
        </authorList>
    </citation>
    <scope>NUCLEOTIDE SEQUENCE [LARGE SCALE GENOMIC DNA]</scope>
    <source>
        <strain evidence="2 3">DSM 22801</strain>
    </source>
</reference>
<evidence type="ECO:0000313" key="2">
    <source>
        <dbReference type="EMBL" id="OJG87777.1"/>
    </source>
</evidence>
<dbReference type="Proteomes" id="UP000183039">
    <property type="component" value="Unassembled WGS sequence"/>
</dbReference>
<gene>
    <name evidence="2" type="ORF">RV15_GL001910</name>
</gene>
<organism evidence="2 3">
    <name type="scientific">Enterococcus silesiacus</name>
    <dbReference type="NCBI Taxonomy" id="332949"/>
    <lineage>
        <taxon>Bacteria</taxon>
        <taxon>Bacillati</taxon>
        <taxon>Bacillota</taxon>
        <taxon>Bacilli</taxon>
        <taxon>Lactobacillales</taxon>
        <taxon>Enterococcaceae</taxon>
        <taxon>Enterococcus</taxon>
    </lineage>
</organism>
<keyword evidence="1" id="KW-0472">Membrane</keyword>
<dbReference type="EMBL" id="JXLC01000027">
    <property type="protein sequence ID" value="OJG87777.1"/>
    <property type="molecule type" value="Genomic_DNA"/>
</dbReference>
<evidence type="ECO:0000256" key="1">
    <source>
        <dbReference type="SAM" id="Phobius"/>
    </source>
</evidence>